<dbReference type="GO" id="GO:0004321">
    <property type="term" value="F:fatty-acyl-CoA synthase activity"/>
    <property type="evidence" value="ECO:0007669"/>
    <property type="project" value="TreeGrafter"/>
</dbReference>
<dbReference type="PANTHER" id="PTHR43605">
    <property type="entry name" value="ACYL-COENZYME A SYNTHETASE"/>
    <property type="match status" value="1"/>
</dbReference>
<dbReference type="GO" id="GO:0005524">
    <property type="term" value="F:ATP binding"/>
    <property type="evidence" value="ECO:0007669"/>
    <property type="project" value="UniProtKB-KW"/>
</dbReference>
<evidence type="ECO:0000256" key="4">
    <source>
        <dbReference type="ARBA" id="ARBA00022840"/>
    </source>
</evidence>
<dbReference type="FunFam" id="3.30.300.30:FF:000005">
    <property type="entry name" value="Acyl-coenzyme A synthetase ACSM5, mitochondrial"/>
    <property type="match status" value="1"/>
</dbReference>
<dbReference type="Pfam" id="PF13193">
    <property type="entry name" value="AMP-binding_C"/>
    <property type="match status" value="1"/>
</dbReference>
<proteinExistence type="inferred from homology"/>
<sequence length="542" mass="58023">MSADIDARVREILSSYAGDGTNVAWLLCDRHPPESLALTVVDEDLSTTRLTYADLTESSRRFAQVLTDRGIGPGDRVATLMGKGTDLVSVLLGIWRVGAVYVPLFTAFAEDAVTSRLANSKTKLVVVDAAYRSKVATSDVWDVLVAGGDEDSLTAALALVSTEDRPSVAVDGSGALVHMFTSGTTGTPKGVIHPVRYIAGWHSYLEFALGVNEDSVFWCAADPGWAYGLYTAIIAPLAAGVPTILTRGGFSAAATWEVLSQLKVTDYAAAPTVYRGLRAETLTRPDTLALRRLSSAGEPLTPEVNLWAEKELGLIVHDHYGQTELGMPAGFPHHPDTAVPVVTGAMGVALPGWELTVLANDRDEPAPAGTVGRLAVAVADSPLMTFTEYAAGRGDAGRFTADKKHFLTGDTASIDADGILHFSSRDDDVIIMAGYRIGPFDVESVLAQHPAVRECAVVAAPDEVRGEVIEAYVIAAPDYDQDPGDALAHALQQWVKTKYAAHAYPRRVHFVDTLPKTPSGKIQRAQLRQQRRAELSRQDAHS</sequence>
<evidence type="ECO:0000313" key="8">
    <source>
        <dbReference type="Proteomes" id="UP000239290"/>
    </source>
</evidence>
<dbReference type="InterPro" id="IPR000873">
    <property type="entry name" value="AMP-dep_synth/lig_dom"/>
</dbReference>
<evidence type="ECO:0000259" key="6">
    <source>
        <dbReference type="Pfam" id="PF13193"/>
    </source>
</evidence>
<dbReference type="RefSeq" id="WP_105417985.1">
    <property type="nucleotide sequence ID" value="NZ_PUIO01000030.1"/>
</dbReference>
<dbReference type="Proteomes" id="UP000239290">
    <property type="component" value="Unassembled WGS sequence"/>
</dbReference>
<dbReference type="AlphaFoldDB" id="A0A2S8J6B7"/>
<organism evidence="7 8">
    <name type="scientific">Rhodococcus opacus</name>
    <name type="common">Nocardia opaca</name>
    <dbReference type="NCBI Taxonomy" id="37919"/>
    <lineage>
        <taxon>Bacteria</taxon>
        <taxon>Bacillati</taxon>
        <taxon>Actinomycetota</taxon>
        <taxon>Actinomycetes</taxon>
        <taxon>Mycobacteriales</taxon>
        <taxon>Nocardiaceae</taxon>
        <taxon>Rhodococcus</taxon>
    </lineage>
</organism>
<dbReference type="GO" id="GO:0006633">
    <property type="term" value="P:fatty acid biosynthetic process"/>
    <property type="evidence" value="ECO:0007669"/>
    <property type="project" value="TreeGrafter"/>
</dbReference>
<dbReference type="EMBL" id="PUIO01000030">
    <property type="protein sequence ID" value="PQP22611.1"/>
    <property type="molecule type" value="Genomic_DNA"/>
</dbReference>
<dbReference type="SUPFAM" id="SSF56801">
    <property type="entry name" value="Acetyl-CoA synthetase-like"/>
    <property type="match status" value="1"/>
</dbReference>
<keyword evidence="3" id="KW-0547">Nucleotide-binding</keyword>
<protein>
    <submittedName>
        <fullName evidence="7">AMP-dependent synthetase</fullName>
    </submittedName>
</protein>
<dbReference type="InterPro" id="IPR025110">
    <property type="entry name" value="AMP-bd_C"/>
</dbReference>
<dbReference type="GO" id="GO:0006637">
    <property type="term" value="P:acyl-CoA metabolic process"/>
    <property type="evidence" value="ECO:0007669"/>
    <property type="project" value="TreeGrafter"/>
</dbReference>
<accession>A0A2S8J6B7</accession>
<name>A0A2S8J6B7_RHOOP</name>
<gene>
    <name evidence="7" type="ORF">C5613_23470</name>
</gene>
<evidence type="ECO:0000256" key="1">
    <source>
        <dbReference type="ARBA" id="ARBA00006432"/>
    </source>
</evidence>
<dbReference type="InterPro" id="IPR051087">
    <property type="entry name" value="Mitochondrial_ACSM"/>
</dbReference>
<dbReference type="GO" id="GO:0016405">
    <property type="term" value="F:CoA-ligase activity"/>
    <property type="evidence" value="ECO:0007669"/>
    <property type="project" value="UniProtKB-ARBA"/>
</dbReference>
<evidence type="ECO:0000256" key="3">
    <source>
        <dbReference type="ARBA" id="ARBA00022741"/>
    </source>
</evidence>
<dbReference type="Pfam" id="PF00501">
    <property type="entry name" value="AMP-binding"/>
    <property type="match status" value="1"/>
</dbReference>
<dbReference type="Gene3D" id="3.30.300.30">
    <property type="match status" value="1"/>
</dbReference>
<keyword evidence="4" id="KW-0067">ATP-binding</keyword>
<dbReference type="PANTHER" id="PTHR43605:SF10">
    <property type="entry name" value="ACYL-COA SYNTHETASE MEDIUM CHAIN FAMILY MEMBER 3"/>
    <property type="match status" value="1"/>
</dbReference>
<evidence type="ECO:0000256" key="2">
    <source>
        <dbReference type="ARBA" id="ARBA00022598"/>
    </source>
</evidence>
<dbReference type="InterPro" id="IPR045851">
    <property type="entry name" value="AMP-bd_C_sf"/>
</dbReference>
<reference evidence="8" key="1">
    <citation type="submission" date="2018-02" db="EMBL/GenBank/DDBJ databases">
        <title>Draft genome sequencing of Rhodococcus opacus KU647198.</title>
        <authorList>
            <person name="Zheng B.-X."/>
        </authorList>
    </citation>
    <scope>NUCLEOTIDE SEQUENCE [LARGE SCALE GENOMIC DNA]</scope>
    <source>
        <strain evidence="8">04-OD7</strain>
    </source>
</reference>
<keyword evidence="2" id="KW-0436">Ligase</keyword>
<comment type="caution">
    <text evidence="7">The sequence shown here is derived from an EMBL/GenBank/DDBJ whole genome shotgun (WGS) entry which is preliminary data.</text>
</comment>
<dbReference type="Gene3D" id="3.40.50.12780">
    <property type="entry name" value="N-terminal domain of ligase-like"/>
    <property type="match status" value="1"/>
</dbReference>
<evidence type="ECO:0000313" key="7">
    <source>
        <dbReference type="EMBL" id="PQP22611.1"/>
    </source>
</evidence>
<comment type="similarity">
    <text evidence="1">Belongs to the ATP-dependent AMP-binding enzyme family.</text>
</comment>
<feature type="domain" description="AMP-dependent synthetase/ligase" evidence="5">
    <location>
        <begin position="34"/>
        <end position="377"/>
    </location>
</feature>
<dbReference type="GO" id="GO:0015645">
    <property type="term" value="F:fatty acid ligase activity"/>
    <property type="evidence" value="ECO:0007669"/>
    <property type="project" value="TreeGrafter"/>
</dbReference>
<dbReference type="InterPro" id="IPR042099">
    <property type="entry name" value="ANL_N_sf"/>
</dbReference>
<evidence type="ECO:0000259" key="5">
    <source>
        <dbReference type="Pfam" id="PF00501"/>
    </source>
</evidence>
<feature type="domain" description="AMP-binding enzyme C-terminal" evidence="6">
    <location>
        <begin position="442"/>
        <end position="521"/>
    </location>
</feature>